<dbReference type="PANTHER" id="PTHR37816:SF3">
    <property type="entry name" value="MODULATES DNA TOPOLOGY"/>
    <property type="match status" value="1"/>
</dbReference>
<reference evidence="1 2" key="1">
    <citation type="submission" date="2018-06" db="EMBL/GenBank/DDBJ databases">
        <authorList>
            <consortium name="Pathogen Informatics"/>
            <person name="Doyle S."/>
        </authorList>
    </citation>
    <scope>NUCLEOTIDE SEQUENCE [LARGE SCALE GENOMIC DNA]</scope>
    <source>
        <strain evidence="1 2">NCTC13315</strain>
    </source>
</reference>
<dbReference type="Proteomes" id="UP000254968">
    <property type="component" value="Unassembled WGS sequence"/>
</dbReference>
<protein>
    <submittedName>
        <fullName evidence="1">DNA topology modulation protein</fullName>
    </submittedName>
</protein>
<dbReference type="OrthoDB" id="5296079at2"/>
<dbReference type="InterPro" id="IPR052922">
    <property type="entry name" value="Cytidylate_Kinase-2"/>
</dbReference>
<proteinExistence type="predicted"/>
<dbReference type="SUPFAM" id="SSF52540">
    <property type="entry name" value="P-loop containing nucleoside triphosphate hydrolases"/>
    <property type="match status" value="1"/>
</dbReference>
<dbReference type="PANTHER" id="PTHR37816">
    <property type="entry name" value="YALI0E33011P"/>
    <property type="match status" value="1"/>
</dbReference>
<organism evidence="1 2">
    <name type="scientific">Legionella beliardensis</name>
    <dbReference type="NCBI Taxonomy" id="91822"/>
    <lineage>
        <taxon>Bacteria</taxon>
        <taxon>Pseudomonadati</taxon>
        <taxon>Pseudomonadota</taxon>
        <taxon>Gammaproteobacteria</taxon>
        <taxon>Legionellales</taxon>
        <taxon>Legionellaceae</taxon>
        <taxon>Legionella</taxon>
    </lineage>
</organism>
<keyword evidence="2" id="KW-1185">Reference proteome</keyword>
<evidence type="ECO:0000313" key="1">
    <source>
        <dbReference type="EMBL" id="STX29206.1"/>
    </source>
</evidence>
<name>A0A378I3E2_9GAMM</name>
<dbReference type="RefSeq" id="WP_115302896.1">
    <property type="nucleotide sequence ID" value="NZ_CAAAHO010000007.1"/>
</dbReference>
<accession>A0A378I3E2</accession>
<sequence length="170" mass="20956">MAHRIMIMGRSGSGKSTFAYHLHQQTKLPLYHLDKYFFTDYWVERDYQEFLTIQQALVNQEQWIIDGNSTKSFELRYQRASVCIYFNYPRYRCYWRVFKRLFFKDKRIDDRANNCPEKVSWSLIKYMWGFERRVEVILHQLKRSYPQTQFIEIRSDKLLKLFSQNFLTDL</sequence>
<dbReference type="InterPro" id="IPR027417">
    <property type="entry name" value="P-loop_NTPase"/>
</dbReference>
<dbReference type="Gene3D" id="3.40.50.300">
    <property type="entry name" value="P-loop containing nucleotide triphosphate hydrolases"/>
    <property type="match status" value="1"/>
</dbReference>
<gene>
    <name evidence="1" type="ORF">NCTC13315_01744</name>
</gene>
<evidence type="ECO:0000313" key="2">
    <source>
        <dbReference type="Proteomes" id="UP000254968"/>
    </source>
</evidence>
<dbReference type="AlphaFoldDB" id="A0A378I3E2"/>
<dbReference type="EMBL" id="UGNV01000001">
    <property type="protein sequence ID" value="STX29206.1"/>
    <property type="molecule type" value="Genomic_DNA"/>
</dbReference>